<evidence type="ECO:0000256" key="3">
    <source>
        <dbReference type="ARBA" id="ARBA00022723"/>
    </source>
</evidence>
<dbReference type="GO" id="GO:0020037">
    <property type="term" value="F:heme binding"/>
    <property type="evidence" value="ECO:0007669"/>
    <property type="project" value="InterPro"/>
</dbReference>
<evidence type="ECO:0000313" key="8">
    <source>
        <dbReference type="EMBL" id="GII93443.1"/>
    </source>
</evidence>
<dbReference type="GO" id="GO:0004497">
    <property type="term" value="F:monooxygenase activity"/>
    <property type="evidence" value="ECO:0007669"/>
    <property type="project" value="UniProtKB-KW"/>
</dbReference>
<dbReference type="CDD" id="cd11030">
    <property type="entry name" value="CYP105-like"/>
    <property type="match status" value="1"/>
</dbReference>
<keyword evidence="5 7" id="KW-0408">Iron</keyword>
<evidence type="ECO:0000256" key="4">
    <source>
        <dbReference type="ARBA" id="ARBA00023002"/>
    </source>
</evidence>
<reference evidence="8" key="1">
    <citation type="submission" date="2021-01" db="EMBL/GenBank/DDBJ databases">
        <title>Whole genome shotgun sequence of Sinosporangium siamense NBRC 109515.</title>
        <authorList>
            <person name="Komaki H."/>
            <person name="Tamura T."/>
        </authorList>
    </citation>
    <scope>NUCLEOTIDE SEQUENCE</scope>
    <source>
        <strain evidence="8">NBRC 109515</strain>
    </source>
</reference>
<protein>
    <submittedName>
        <fullName evidence="8">Cytochrome P450</fullName>
    </submittedName>
</protein>
<dbReference type="PRINTS" id="PR00359">
    <property type="entry name" value="BP450"/>
</dbReference>
<dbReference type="Proteomes" id="UP000606172">
    <property type="component" value="Unassembled WGS sequence"/>
</dbReference>
<name>A0A919RH01_9ACTN</name>
<organism evidence="8 9">
    <name type="scientific">Sinosporangium siamense</name>
    <dbReference type="NCBI Taxonomy" id="1367973"/>
    <lineage>
        <taxon>Bacteria</taxon>
        <taxon>Bacillati</taxon>
        <taxon>Actinomycetota</taxon>
        <taxon>Actinomycetes</taxon>
        <taxon>Streptosporangiales</taxon>
        <taxon>Streptosporangiaceae</taxon>
        <taxon>Sinosporangium</taxon>
    </lineage>
</organism>
<dbReference type="PANTHER" id="PTHR46696:SF1">
    <property type="entry name" value="CYTOCHROME P450 YJIB-RELATED"/>
    <property type="match status" value="1"/>
</dbReference>
<keyword evidence="4 7" id="KW-0560">Oxidoreductase</keyword>
<comment type="similarity">
    <text evidence="1 7">Belongs to the cytochrome P450 family.</text>
</comment>
<evidence type="ECO:0000256" key="7">
    <source>
        <dbReference type="RuleBase" id="RU000461"/>
    </source>
</evidence>
<dbReference type="FunFam" id="1.10.630.10:FF:000018">
    <property type="entry name" value="Cytochrome P450 monooxygenase"/>
    <property type="match status" value="1"/>
</dbReference>
<dbReference type="EMBL" id="BOOW01000022">
    <property type="protein sequence ID" value="GII93443.1"/>
    <property type="molecule type" value="Genomic_DNA"/>
</dbReference>
<dbReference type="InterPro" id="IPR001128">
    <property type="entry name" value="Cyt_P450"/>
</dbReference>
<gene>
    <name evidence="8" type="ORF">Ssi02_36740</name>
</gene>
<dbReference type="Gene3D" id="1.10.630.10">
    <property type="entry name" value="Cytochrome P450"/>
    <property type="match status" value="1"/>
</dbReference>
<evidence type="ECO:0000256" key="6">
    <source>
        <dbReference type="ARBA" id="ARBA00023033"/>
    </source>
</evidence>
<evidence type="ECO:0000313" key="9">
    <source>
        <dbReference type="Proteomes" id="UP000606172"/>
    </source>
</evidence>
<accession>A0A919RH01</accession>
<dbReference type="PRINTS" id="PR00385">
    <property type="entry name" value="P450"/>
</dbReference>
<dbReference type="InterPro" id="IPR017972">
    <property type="entry name" value="Cyt_P450_CS"/>
</dbReference>
<dbReference type="GO" id="GO:0016705">
    <property type="term" value="F:oxidoreductase activity, acting on paired donors, with incorporation or reduction of molecular oxygen"/>
    <property type="evidence" value="ECO:0007669"/>
    <property type="project" value="InterPro"/>
</dbReference>
<dbReference type="AlphaFoldDB" id="A0A919RH01"/>
<dbReference type="SUPFAM" id="SSF48264">
    <property type="entry name" value="Cytochrome P450"/>
    <property type="match status" value="1"/>
</dbReference>
<evidence type="ECO:0000256" key="1">
    <source>
        <dbReference type="ARBA" id="ARBA00010617"/>
    </source>
</evidence>
<keyword evidence="3 7" id="KW-0479">Metal-binding</keyword>
<comment type="caution">
    <text evidence="8">The sequence shown here is derived from an EMBL/GenBank/DDBJ whole genome shotgun (WGS) entry which is preliminary data.</text>
</comment>
<dbReference type="GO" id="GO:0005506">
    <property type="term" value="F:iron ion binding"/>
    <property type="evidence" value="ECO:0007669"/>
    <property type="project" value="InterPro"/>
</dbReference>
<sequence length="432" mass="48161">MKVRRSADSVYRLVNRKHDHGTTARSIPMTETLSSAITLSPRTCPFDPPPELIEQAEARAITPVRFPDGHMGWLITGYHLVRAVLADPRFSARQELRHAPIEHRMVEKGLLPPAEPGMFLRMDPPEHTRYRRLLTGQFTVRHMNRLIPRIERIAADRLDAIAEQGPPADLVHEFALPIPSLVICELLGVPYSDREVFQRHTATLLRLESSLDEVNAAMAGITGYLDELVRSKAASPGDDLLSGLIETGELDQGELVRIAFLLLVAGHETTANMLALGSFALLTNPAQLAALRENPSQIEGAVEEMLRYASIFQIGIQRAALEDVDIDGHHIAKGENVILAVQAANRDPERFEHADTLDITRPNNGHLAFGHGVHQCLGQQLARIEMRIGYRALFERFPDLRLAIPADEVPMRSDMAIYGVHKLPVTWKEVKQ</sequence>
<keyword evidence="9" id="KW-1185">Reference proteome</keyword>
<dbReference type="InterPro" id="IPR036396">
    <property type="entry name" value="Cyt_P450_sf"/>
</dbReference>
<dbReference type="PANTHER" id="PTHR46696">
    <property type="entry name" value="P450, PUTATIVE (EUROFUNG)-RELATED"/>
    <property type="match status" value="1"/>
</dbReference>
<proteinExistence type="inferred from homology"/>
<dbReference type="PROSITE" id="PS00086">
    <property type="entry name" value="CYTOCHROME_P450"/>
    <property type="match status" value="1"/>
</dbReference>
<dbReference type="InterPro" id="IPR002397">
    <property type="entry name" value="Cyt_P450_B"/>
</dbReference>
<evidence type="ECO:0000256" key="2">
    <source>
        <dbReference type="ARBA" id="ARBA00022617"/>
    </source>
</evidence>
<dbReference type="Pfam" id="PF00067">
    <property type="entry name" value="p450"/>
    <property type="match status" value="1"/>
</dbReference>
<evidence type="ECO:0000256" key="5">
    <source>
        <dbReference type="ARBA" id="ARBA00023004"/>
    </source>
</evidence>
<keyword evidence="2 7" id="KW-0349">Heme</keyword>
<keyword evidence="6 7" id="KW-0503">Monooxygenase</keyword>